<dbReference type="OrthoDB" id="9181795at2"/>
<gene>
    <name evidence="3" type="ordered locus">Msip34_0085</name>
</gene>
<keyword evidence="4" id="KW-1185">Reference proteome</keyword>
<sequence length="157" mass="17368" precursor="true">MKIWLTILLCLASGMALADDLGRLFTTPLQRTQLDAQRRNMHALPEKMPEQDMGAVMDNAPAGPISVQGYVRRSDGKPGTVWVNQQAMQENRTLGTMIVEEGKNRRVEIKLPGTGQSVRLKAGQVYKPDSNRIEEYKATAKESAPVPQERENAPAVP</sequence>
<dbReference type="Proteomes" id="UP000002743">
    <property type="component" value="Chromosome"/>
</dbReference>
<dbReference type="eggNOG" id="ENOG5030XPK">
    <property type="taxonomic scope" value="Bacteria"/>
</dbReference>
<feature type="compositionally biased region" description="Basic and acidic residues" evidence="1">
    <location>
        <begin position="148"/>
        <end position="157"/>
    </location>
</feature>
<evidence type="ECO:0000256" key="2">
    <source>
        <dbReference type="SAM" id="SignalP"/>
    </source>
</evidence>
<evidence type="ECO:0000256" key="1">
    <source>
        <dbReference type="SAM" id="MobiDB-lite"/>
    </source>
</evidence>
<protein>
    <submittedName>
        <fullName evidence="3">Uncharacterized protein</fullName>
    </submittedName>
</protein>
<dbReference type="STRING" id="582744.Msip34_0085"/>
<dbReference type="KEGG" id="mei:Msip34_0085"/>
<feature type="region of interest" description="Disordered" evidence="1">
    <location>
        <begin position="137"/>
        <end position="157"/>
    </location>
</feature>
<reference evidence="3 4" key="2">
    <citation type="journal article" date="2011" name="J. Bacteriol.">
        <title>Genomes of three methylotrophs from a single niche uncover genetic and metabolic divergence of Methylophilaceae.</title>
        <authorList>
            <person name="Lapidus A."/>
            <person name="Clum A."/>
            <person name="Labutti K."/>
            <person name="Kaluzhnaya M.G."/>
            <person name="Lim S."/>
            <person name="Beck D.A."/>
            <person name="Glavina Del Rio T."/>
            <person name="Nolan M."/>
            <person name="Mavromatis K."/>
            <person name="Huntemann M."/>
            <person name="Lucas S."/>
            <person name="Lidstrom M.E."/>
            <person name="Ivanova N."/>
            <person name="Chistoserdova L."/>
        </authorList>
    </citation>
    <scope>NUCLEOTIDE SEQUENCE [LARGE SCALE GENOMIC DNA]</scope>
    <source>
        <strain evidence="3 4">SIP3-4</strain>
    </source>
</reference>
<feature type="signal peptide" evidence="2">
    <location>
        <begin position="1"/>
        <end position="18"/>
    </location>
</feature>
<keyword evidence="2" id="KW-0732">Signal</keyword>
<dbReference type="EMBL" id="CP001674">
    <property type="protein sequence ID" value="ACT49334.1"/>
    <property type="molecule type" value="Genomic_DNA"/>
</dbReference>
<evidence type="ECO:0000313" key="4">
    <source>
        <dbReference type="Proteomes" id="UP000002743"/>
    </source>
</evidence>
<reference evidence="4" key="1">
    <citation type="submission" date="2009-07" db="EMBL/GenBank/DDBJ databases">
        <title>Complete sequence of chromosome of Methylovorus sp. SIP3-4.</title>
        <authorList>
            <person name="Lucas S."/>
            <person name="Copeland A."/>
            <person name="Lapidus A."/>
            <person name="Glavina del Rio T."/>
            <person name="Tice H."/>
            <person name="Bruce D."/>
            <person name="Goodwin L."/>
            <person name="Pitluck S."/>
            <person name="Clum A."/>
            <person name="Larimer F."/>
            <person name="Land M."/>
            <person name="Hauser L."/>
            <person name="Kyrpides N."/>
            <person name="Mikhailova N."/>
            <person name="Kayluzhnaya M."/>
            <person name="Chistoserdova L."/>
        </authorList>
    </citation>
    <scope>NUCLEOTIDE SEQUENCE [LARGE SCALE GENOMIC DNA]</scope>
    <source>
        <strain evidence="4">SIP3-4</strain>
    </source>
</reference>
<dbReference type="HOGENOM" id="CLU_117595_0_0_4"/>
<name>C6X864_METGS</name>
<proteinExistence type="predicted"/>
<dbReference type="RefSeq" id="WP_015829119.1">
    <property type="nucleotide sequence ID" value="NC_012969.1"/>
</dbReference>
<dbReference type="AlphaFoldDB" id="C6X864"/>
<organism evidence="3 4">
    <name type="scientific">Methylovorus glucosotrophus (strain SIP3-4)</name>
    <dbReference type="NCBI Taxonomy" id="582744"/>
    <lineage>
        <taxon>Bacteria</taxon>
        <taxon>Pseudomonadati</taxon>
        <taxon>Pseudomonadota</taxon>
        <taxon>Betaproteobacteria</taxon>
        <taxon>Nitrosomonadales</taxon>
        <taxon>Methylophilaceae</taxon>
        <taxon>Methylovorus</taxon>
    </lineage>
</organism>
<accession>C6X864</accession>
<evidence type="ECO:0000313" key="3">
    <source>
        <dbReference type="EMBL" id="ACT49334.1"/>
    </source>
</evidence>
<feature type="chain" id="PRO_5002972448" evidence="2">
    <location>
        <begin position="19"/>
        <end position="157"/>
    </location>
</feature>